<dbReference type="GO" id="GO:0022857">
    <property type="term" value="F:transmembrane transporter activity"/>
    <property type="evidence" value="ECO:0007669"/>
    <property type="project" value="InterPro"/>
</dbReference>
<dbReference type="InterPro" id="IPR036259">
    <property type="entry name" value="MFS_trans_sf"/>
</dbReference>
<dbReference type="NCBIfam" id="TIGR00711">
    <property type="entry name" value="efflux_EmrB"/>
    <property type="match status" value="1"/>
</dbReference>
<dbReference type="PRINTS" id="PR01036">
    <property type="entry name" value="TCRTETB"/>
</dbReference>
<keyword evidence="2" id="KW-0813">Transport</keyword>
<dbReference type="AlphaFoldDB" id="A0A315ZSZ7"/>
<dbReference type="PANTHER" id="PTHR42718">
    <property type="entry name" value="MAJOR FACILITATOR SUPERFAMILY MULTIDRUG TRANSPORTER MFSC"/>
    <property type="match status" value="1"/>
</dbReference>
<evidence type="ECO:0000256" key="4">
    <source>
        <dbReference type="ARBA" id="ARBA00022692"/>
    </source>
</evidence>
<keyword evidence="6 7" id="KW-0472">Membrane</keyword>
<dbReference type="Gene3D" id="1.20.1720.10">
    <property type="entry name" value="Multidrug resistance protein D"/>
    <property type="match status" value="1"/>
</dbReference>
<reference evidence="9 10" key="1">
    <citation type="submission" date="2018-03" db="EMBL/GenBank/DDBJ databases">
        <title>Genomic Encyclopedia of Archaeal and Bacterial Type Strains, Phase II (KMG-II): from individual species to whole genera.</title>
        <authorList>
            <person name="Goeker M."/>
        </authorList>
    </citation>
    <scope>NUCLEOTIDE SEQUENCE [LARGE SCALE GENOMIC DNA]</scope>
    <source>
        <strain evidence="9 10">DSM 44889</strain>
    </source>
</reference>
<feature type="transmembrane region" description="Helical" evidence="7">
    <location>
        <begin position="248"/>
        <end position="269"/>
    </location>
</feature>
<comment type="subcellular location">
    <subcellularLocation>
        <location evidence="1">Cell membrane</location>
        <topology evidence="1">Multi-pass membrane protein</topology>
    </subcellularLocation>
</comment>
<dbReference type="InterPro" id="IPR004638">
    <property type="entry name" value="EmrB-like"/>
</dbReference>
<feature type="transmembrane region" description="Helical" evidence="7">
    <location>
        <begin position="179"/>
        <end position="197"/>
    </location>
</feature>
<feature type="transmembrane region" description="Helical" evidence="7">
    <location>
        <begin position="336"/>
        <end position="361"/>
    </location>
</feature>
<evidence type="ECO:0000256" key="7">
    <source>
        <dbReference type="SAM" id="Phobius"/>
    </source>
</evidence>
<dbReference type="GO" id="GO:0005886">
    <property type="term" value="C:plasma membrane"/>
    <property type="evidence" value="ECO:0007669"/>
    <property type="project" value="UniProtKB-SubCell"/>
</dbReference>
<dbReference type="InterPro" id="IPR020846">
    <property type="entry name" value="MFS_dom"/>
</dbReference>
<comment type="caution">
    <text evidence="9">The sequence shown here is derived from an EMBL/GenBank/DDBJ whole genome shotgun (WGS) entry which is preliminary data.</text>
</comment>
<feature type="domain" description="Major facilitator superfamily (MFS) profile" evidence="8">
    <location>
        <begin position="1"/>
        <end position="471"/>
    </location>
</feature>
<evidence type="ECO:0000256" key="5">
    <source>
        <dbReference type="ARBA" id="ARBA00022989"/>
    </source>
</evidence>
<keyword evidence="4 7" id="KW-0812">Transmembrane</keyword>
<dbReference type="PROSITE" id="PS50850">
    <property type="entry name" value="MFS"/>
    <property type="match status" value="1"/>
</dbReference>
<organism evidence="9 10">
    <name type="scientific">Quadrisphaera granulorum</name>
    <dbReference type="NCBI Taxonomy" id="317664"/>
    <lineage>
        <taxon>Bacteria</taxon>
        <taxon>Bacillati</taxon>
        <taxon>Actinomycetota</taxon>
        <taxon>Actinomycetes</taxon>
        <taxon>Kineosporiales</taxon>
        <taxon>Kineosporiaceae</taxon>
        <taxon>Quadrisphaera</taxon>
    </lineage>
</organism>
<sequence>MVVGLDTTVLNVALPTISAELRAGTEALQWVVDAYLLAVIAVMLPAGRLGDRFGHRRALLVGLFVFGVGSVASALSTSVGELITARAVQGAGAAVLVPLALAIVTTEFPQDQRARALGLLTSAVALGLPLGPLVGGALLARWSWASVFWVNVPVVVLAIATVVVAVPVRPGRRDVRLDAIGVVASAVGLVSLVGAVIQAPSSGWTSPRTLVLVAVALAAMAAFAANLRRSRHPLVDVALFGDRRFCGGVVAVAGASAVLLAVLFVLPQLLQGVRGFDAPSAALRLLPLMVGLLVAGAAGARLQRAWGTRTTAVAGLLVLAAGAGGLAAAGPEAPQWLFAGLLTITGSGIGAAVSTAMDAAMSTVPDTAAAAGSALINTLRQISGALAVAALGSLLAATYANHLRPAVAGLPPSSRGLALGSLSGAGALHRLGLEQAAASAFTTGVGAVLLACSGLALACAATTWMVLPSTRVRPPA</sequence>
<feature type="transmembrane region" description="Helical" evidence="7">
    <location>
        <begin position="27"/>
        <end position="46"/>
    </location>
</feature>
<dbReference type="PANTHER" id="PTHR42718:SF42">
    <property type="entry name" value="EXPORT PROTEIN"/>
    <property type="match status" value="1"/>
</dbReference>
<evidence type="ECO:0000313" key="9">
    <source>
        <dbReference type="EMBL" id="PWJ48283.1"/>
    </source>
</evidence>
<dbReference type="EMBL" id="QGDQ01000031">
    <property type="protein sequence ID" value="PWJ48283.1"/>
    <property type="molecule type" value="Genomic_DNA"/>
</dbReference>
<proteinExistence type="predicted"/>
<feature type="transmembrane region" description="Helical" evidence="7">
    <location>
        <begin position="440"/>
        <end position="467"/>
    </location>
</feature>
<evidence type="ECO:0000256" key="1">
    <source>
        <dbReference type="ARBA" id="ARBA00004651"/>
    </source>
</evidence>
<name>A0A315ZSZ7_9ACTN</name>
<dbReference type="Proteomes" id="UP000245469">
    <property type="component" value="Unassembled WGS sequence"/>
</dbReference>
<feature type="transmembrane region" description="Helical" evidence="7">
    <location>
        <begin position="116"/>
        <end position="140"/>
    </location>
</feature>
<evidence type="ECO:0000259" key="8">
    <source>
        <dbReference type="PROSITE" id="PS50850"/>
    </source>
</evidence>
<feature type="transmembrane region" description="Helical" evidence="7">
    <location>
        <begin position="83"/>
        <end position="104"/>
    </location>
</feature>
<dbReference type="Pfam" id="PF07690">
    <property type="entry name" value="MFS_1"/>
    <property type="match status" value="1"/>
</dbReference>
<dbReference type="Gene3D" id="1.20.1250.20">
    <property type="entry name" value="MFS general substrate transporter like domains"/>
    <property type="match status" value="1"/>
</dbReference>
<feature type="transmembrane region" description="Helical" evidence="7">
    <location>
        <begin position="312"/>
        <end position="330"/>
    </location>
</feature>
<gene>
    <name evidence="9" type="ORF">BXY45_1317</name>
</gene>
<keyword evidence="3" id="KW-1003">Cell membrane</keyword>
<accession>A0A315ZSZ7</accession>
<evidence type="ECO:0000313" key="10">
    <source>
        <dbReference type="Proteomes" id="UP000245469"/>
    </source>
</evidence>
<feature type="transmembrane region" description="Helical" evidence="7">
    <location>
        <begin position="281"/>
        <end position="300"/>
    </location>
</feature>
<evidence type="ECO:0000256" key="2">
    <source>
        <dbReference type="ARBA" id="ARBA00022448"/>
    </source>
</evidence>
<feature type="transmembrane region" description="Helical" evidence="7">
    <location>
        <begin position="209"/>
        <end position="227"/>
    </location>
</feature>
<feature type="transmembrane region" description="Helical" evidence="7">
    <location>
        <begin position="58"/>
        <end position="77"/>
    </location>
</feature>
<dbReference type="SUPFAM" id="SSF103473">
    <property type="entry name" value="MFS general substrate transporter"/>
    <property type="match status" value="1"/>
</dbReference>
<dbReference type="CDD" id="cd17321">
    <property type="entry name" value="MFS_MMR_MDR_like"/>
    <property type="match status" value="1"/>
</dbReference>
<evidence type="ECO:0000256" key="6">
    <source>
        <dbReference type="ARBA" id="ARBA00023136"/>
    </source>
</evidence>
<dbReference type="InterPro" id="IPR011701">
    <property type="entry name" value="MFS"/>
</dbReference>
<protein>
    <submittedName>
        <fullName evidence="9">EmrB/QacA subfamily drug resistance transporter</fullName>
    </submittedName>
</protein>
<keyword evidence="5 7" id="KW-1133">Transmembrane helix</keyword>
<feature type="transmembrane region" description="Helical" evidence="7">
    <location>
        <begin position="146"/>
        <end position="167"/>
    </location>
</feature>
<keyword evidence="10" id="KW-1185">Reference proteome</keyword>
<evidence type="ECO:0000256" key="3">
    <source>
        <dbReference type="ARBA" id="ARBA00022475"/>
    </source>
</evidence>